<dbReference type="InterPro" id="IPR050378">
    <property type="entry name" value="Metallo-dep_Hydrolases_sf"/>
</dbReference>
<gene>
    <name evidence="2" type="ORF">F0M18_10350</name>
</gene>
<dbReference type="InterPro" id="IPR032466">
    <property type="entry name" value="Metal_Hydrolase"/>
</dbReference>
<dbReference type="Proteomes" id="UP000323708">
    <property type="component" value="Unassembled WGS sequence"/>
</dbReference>
<dbReference type="InterPro" id="IPR011059">
    <property type="entry name" value="Metal-dep_hydrolase_composite"/>
</dbReference>
<proteinExistence type="predicted"/>
<dbReference type="Gene3D" id="2.30.40.10">
    <property type="entry name" value="Urease, subunit C, domain 1"/>
    <property type="match status" value="2"/>
</dbReference>
<reference evidence="2 3" key="1">
    <citation type="submission" date="2019-09" db="EMBL/GenBank/DDBJ databases">
        <authorList>
            <person name="Chen X.-Y."/>
        </authorList>
    </citation>
    <scope>NUCLEOTIDE SEQUENCE [LARGE SCALE GENOMIC DNA]</scope>
    <source>
        <strain evidence="2 3">NY5</strain>
    </source>
</reference>
<dbReference type="PANTHER" id="PTHR11647">
    <property type="entry name" value="HYDRANTOINASE/DIHYDROPYRIMIDINASE FAMILY MEMBER"/>
    <property type="match status" value="1"/>
</dbReference>
<name>A0A5B0X000_9GAMM</name>
<dbReference type="RefSeq" id="WP_149611354.1">
    <property type="nucleotide sequence ID" value="NZ_VTUX01000004.1"/>
</dbReference>
<keyword evidence="3" id="KW-1185">Reference proteome</keyword>
<dbReference type="SUPFAM" id="SSF51556">
    <property type="entry name" value="Metallo-dependent hydrolases"/>
    <property type="match status" value="1"/>
</dbReference>
<feature type="domain" description="Amidohydrolase 3" evidence="1">
    <location>
        <begin position="47"/>
        <end position="559"/>
    </location>
</feature>
<dbReference type="InterPro" id="IPR013108">
    <property type="entry name" value="Amidohydro_3"/>
</dbReference>
<dbReference type="Gene3D" id="3.20.20.140">
    <property type="entry name" value="Metal-dependent hydrolases"/>
    <property type="match status" value="2"/>
</dbReference>
<evidence type="ECO:0000313" key="3">
    <source>
        <dbReference type="Proteomes" id="UP000323708"/>
    </source>
</evidence>
<evidence type="ECO:0000313" key="2">
    <source>
        <dbReference type="EMBL" id="KAA1191918.1"/>
    </source>
</evidence>
<dbReference type="Pfam" id="PF07969">
    <property type="entry name" value="Amidohydro_3"/>
    <property type="match status" value="1"/>
</dbReference>
<comment type="caution">
    <text evidence="2">The sequence shown here is derived from an EMBL/GenBank/DDBJ whole genome shotgun (WGS) entry which is preliminary data.</text>
</comment>
<dbReference type="PANTHER" id="PTHR11647:SF1">
    <property type="entry name" value="COLLAPSIN RESPONSE MEDIATOR PROTEIN"/>
    <property type="match status" value="1"/>
</dbReference>
<evidence type="ECO:0000259" key="1">
    <source>
        <dbReference type="Pfam" id="PF07969"/>
    </source>
</evidence>
<dbReference type="SUPFAM" id="SSF51338">
    <property type="entry name" value="Composite domain of metallo-dependent hydrolases"/>
    <property type="match status" value="2"/>
</dbReference>
<dbReference type="GO" id="GO:0005829">
    <property type="term" value="C:cytosol"/>
    <property type="evidence" value="ECO:0007669"/>
    <property type="project" value="TreeGrafter"/>
</dbReference>
<protein>
    <submittedName>
        <fullName evidence="2">Amidohydrolase family protein</fullName>
    </submittedName>
</protein>
<dbReference type="AlphaFoldDB" id="A0A5B0X000"/>
<organism evidence="2 3">
    <name type="scientific">Pseudohalioglobus sediminis</name>
    <dbReference type="NCBI Taxonomy" id="2606449"/>
    <lineage>
        <taxon>Bacteria</taxon>
        <taxon>Pseudomonadati</taxon>
        <taxon>Pseudomonadota</taxon>
        <taxon>Gammaproteobacteria</taxon>
        <taxon>Cellvibrionales</taxon>
        <taxon>Halieaceae</taxon>
        <taxon>Pseudohalioglobus</taxon>
    </lineage>
</organism>
<sequence>MSQSDNLLIKNGTVVDGTGAPVYRADLRLRDGLIAEIGDELTAEGEQVYDASGCYVAPGFIESHTHYDGAMWWDDRLDPLPGYGATTQVMGNCGFATAPISDDEAARREVVKIFSFFEDIPEAPFIESLPWNWRSWPEYKDSMVANCKVPLNYGVYCGHIALRLAAMGLEAWDRAATPAEIEHMARMLDEAMQAGAMGMSSNLMDHDGEDRPVPSLKADDAEFRALMEVLDRYPGCSLQIILDTFRNMTAADSLQRLARLSEGLDVRVQWGGVPTLEFQRDLMGIQAPLVELHNQLKEQGKDFWTGFAHIPITSTLSVQNSLIFAQSNDYVWHEVVVAEGDEAKARILRDPDWRARARKSWDEETFEFSPFPQGRAENLQLLNSDNGVGPTHTTLGEYQQQIGAQHPSDAMAEWLLANGLESTVTMPPFAITEDVVEALIRDPLAAGNINDCGAHGQMLCGGGENVKLLTYWVRDTGRISIEEAIHSMTGKLARHFSLPDRGEIAVGKRADIAVFNLDEIESREMERVYDVPDGKGGHTWRWTRQPAPMRLTLVNGVPTFDGSKATDARPGVMVSPQAT</sequence>
<dbReference type="EMBL" id="VTUX01000004">
    <property type="protein sequence ID" value="KAA1191918.1"/>
    <property type="molecule type" value="Genomic_DNA"/>
</dbReference>
<keyword evidence="2" id="KW-0378">Hydrolase</keyword>
<accession>A0A5B0X000</accession>
<dbReference type="GO" id="GO:0016812">
    <property type="term" value="F:hydrolase activity, acting on carbon-nitrogen (but not peptide) bonds, in cyclic amides"/>
    <property type="evidence" value="ECO:0007669"/>
    <property type="project" value="TreeGrafter"/>
</dbReference>